<reference evidence="2" key="1">
    <citation type="submission" date="2014-09" db="EMBL/GenBank/DDBJ databases">
        <authorList>
            <person name="Magalhaes I.L.F."/>
            <person name="Oliveira U."/>
            <person name="Santos F.R."/>
            <person name="Vidigal T.H.D.A."/>
            <person name="Brescovit A.D."/>
            <person name="Santos A.J."/>
        </authorList>
    </citation>
    <scope>NUCLEOTIDE SEQUENCE</scope>
    <source>
        <tissue evidence="2">Shoot tissue taken approximately 20 cm above the soil surface</tissue>
    </source>
</reference>
<accession>A0A0A8XZD7</accession>
<feature type="region of interest" description="Disordered" evidence="1">
    <location>
        <begin position="88"/>
        <end position="109"/>
    </location>
</feature>
<organism evidence="2">
    <name type="scientific">Arundo donax</name>
    <name type="common">Giant reed</name>
    <name type="synonym">Donax arundinaceus</name>
    <dbReference type="NCBI Taxonomy" id="35708"/>
    <lineage>
        <taxon>Eukaryota</taxon>
        <taxon>Viridiplantae</taxon>
        <taxon>Streptophyta</taxon>
        <taxon>Embryophyta</taxon>
        <taxon>Tracheophyta</taxon>
        <taxon>Spermatophyta</taxon>
        <taxon>Magnoliopsida</taxon>
        <taxon>Liliopsida</taxon>
        <taxon>Poales</taxon>
        <taxon>Poaceae</taxon>
        <taxon>PACMAD clade</taxon>
        <taxon>Arundinoideae</taxon>
        <taxon>Arundineae</taxon>
        <taxon>Arundo</taxon>
    </lineage>
</organism>
<proteinExistence type="predicted"/>
<protein>
    <submittedName>
        <fullName evidence="2">Uncharacterized protein</fullName>
    </submittedName>
</protein>
<evidence type="ECO:0000313" key="2">
    <source>
        <dbReference type="EMBL" id="JAD17062.1"/>
    </source>
</evidence>
<sequence length="109" mass="11675">MLEAAIKDCNPRSALFQPIHRACGGPCALRTMRQCRFTTFPFVLYFEVVNGPETVEGDGAAQPVHIRRSPSPTAAPCALLAKTAVPARETPGRAPLRGGLSWSTAEQLA</sequence>
<reference evidence="2" key="2">
    <citation type="journal article" date="2015" name="Data Brief">
        <title>Shoot transcriptome of the giant reed, Arundo donax.</title>
        <authorList>
            <person name="Barrero R.A."/>
            <person name="Guerrero F.D."/>
            <person name="Moolhuijzen P."/>
            <person name="Goolsby J.A."/>
            <person name="Tidwell J."/>
            <person name="Bellgard S.E."/>
            <person name="Bellgard M.I."/>
        </authorList>
    </citation>
    <scope>NUCLEOTIDE SEQUENCE</scope>
    <source>
        <tissue evidence="2">Shoot tissue taken approximately 20 cm above the soil surface</tissue>
    </source>
</reference>
<evidence type="ECO:0000256" key="1">
    <source>
        <dbReference type="SAM" id="MobiDB-lite"/>
    </source>
</evidence>
<dbReference type="EMBL" id="GBRH01280833">
    <property type="protein sequence ID" value="JAD17062.1"/>
    <property type="molecule type" value="Transcribed_RNA"/>
</dbReference>
<name>A0A0A8XZD7_ARUDO</name>
<dbReference type="AlphaFoldDB" id="A0A0A8XZD7"/>